<sequence length="437" mass="49098">MDLSCNTNGATGRKAIPTLLSAGKNTKGNTVSPLGHDSTRREHYWEKTSVSCATLHDKVLCKENVKPLLVARPQQEATAQHTLGHLQQDAVAGRGASSCEQRSPLRDISPGARADLNAPVKRKAEPVDGLPSKKLSPDFRREGVSAGNKNLTLDRGQSHVHGSPKGITVSFGVKQPPGVSWRVARAIEFGMADDHDWFVQHSDDEILPRIERLLEETPKHSAEAARVFAQAHQEWVFALQYHLYRKTGLEADTLVVIYHNLARLMAGWHRYREAATLLMLLVGQLEHHPDHKKVMRSKTLMSDAFRHDCMNELMTQWLHLNNQDHALCLNVLKNNSDVREAVAKNLGISLPQCFASLAVNLRCSYPRMLENAMVDHVNPEVKDDENAPWRSNDVLVLRAAKGSIDKRERMVPYLLDQVVQEINLEEGFMRVLWDPDF</sequence>
<name>A0AAV4EVY1_9GAST</name>
<dbReference type="InterPro" id="IPR011033">
    <property type="entry name" value="PRC_barrel-like_sf"/>
</dbReference>
<protein>
    <submittedName>
        <fullName evidence="2">Ribosome maturation factor RimM</fullName>
    </submittedName>
</protein>
<reference evidence="2 3" key="1">
    <citation type="journal article" date="2021" name="Elife">
        <title>Chloroplast acquisition without the gene transfer in kleptoplastic sea slugs, Plakobranchus ocellatus.</title>
        <authorList>
            <person name="Maeda T."/>
            <person name="Takahashi S."/>
            <person name="Yoshida T."/>
            <person name="Shimamura S."/>
            <person name="Takaki Y."/>
            <person name="Nagai Y."/>
            <person name="Toyoda A."/>
            <person name="Suzuki Y."/>
            <person name="Arimoto A."/>
            <person name="Ishii H."/>
            <person name="Satoh N."/>
            <person name="Nishiyama T."/>
            <person name="Hasebe M."/>
            <person name="Maruyama T."/>
            <person name="Minagawa J."/>
            <person name="Obokata J."/>
            <person name="Shigenobu S."/>
        </authorList>
    </citation>
    <scope>NUCLEOTIDE SEQUENCE [LARGE SCALE GENOMIC DNA]</scope>
</reference>
<evidence type="ECO:0000256" key="1">
    <source>
        <dbReference type="SAM" id="MobiDB-lite"/>
    </source>
</evidence>
<dbReference type="Gene3D" id="2.30.30.240">
    <property type="entry name" value="PRC-barrel domain"/>
    <property type="match status" value="1"/>
</dbReference>
<dbReference type="SUPFAM" id="SSF50346">
    <property type="entry name" value="PRC-barrel domain"/>
    <property type="match status" value="1"/>
</dbReference>
<comment type="caution">
    <text evidence="2">The sequence shown here is derived from an EMBL/GenBank/DDBJ whole genome shotgun (WGS) entry which is preliminary data.</text>
</comment>
<keyword evidence="3" id="KW-1185">Reference proteome</keyword>
<dbReference type="EMBL" id="BMAT01003907">
    <property type="protein sequence ID" value="GFR64750.1"/>
    <property type="molecule type" value="Genomic_DNA"/>
</dbReference>
<evidence type="ECO:0000313" key="2">
    <source>
        <dbReference type="EMBL" id="GFR64750.1"/>
    </source>
</evidence>
<organism evidence="2 3">
    <name type="scientific">Elysia marginata</name>
    <dbReference type="NCBI Taxonomy" id="1093978"/>
    <lineage>
        <taxon>Eukaryota</taxon>
        <taxon>Metazoa</taxon>
        <taxon>Spiralia</taxon>
        <taxon>Lophotrochozoa</taxon>
        <taxon>Mollusca</taxon>
        <taxon>Gastropoda</taxon>
        <taxon>Heterobranchia</taxon>
        <taxon>Euthyneura</taxon>
        <taxon>Panpulmonata</taxon>
        <taxon>Sacoglossa</taxon>
        <taxon>Placobranchoidea</taxon>
        <taxon>Plakobranchidae</taxon>
        <taxon>Elysia</taxon>
    </lineage>
</organism>
<proteinExistence type="predicted"/>
<feature type="region of interest" description="Disordered" evidence="1">
    <location>
        <begin position="88"/>
        <end position="166"/>
    </location>
</feature>
<dbReference type="Proteomes" id="UP000762676">
    <property type="component" value="Unassembled WGS sequence"/>
</dbReference>
<evidence type="ECO:0000313" key="3">
    <source>
        <dbReference type="Proteomes" id="UP000762676"/>
    </source>
</evidence>
<accession>A0AAV4EVY1</accession>
<dbReference type="AlphaFoldDB" id="A0AAV4EVY1"/>
<gene>
    <name evidence="2" type="ORF">ElyMa_001931700</name>
</gene>